<keyword evidence="1" id="KW-1133">Transmembrane helix</keyword>
<dbReference type="Proteomes" id="UP000595362">
    <property type="component" value="Chromosome"/>
</dbReference>
<name>A0A7T5UIC5_9BACT</name>
<sequence length="351" mass="39385">MEQIIFDKPKPLWLARVAFGAAAVGLAVAAWWLTKGDYEPARVLTPEEGERLKNDPARNPGFARENWENAFIREKVPGEDRVSAKNAWVKAAEPKLKLGTGHEFEPRDDFEKEICNLETMRMYREAKEAWEAFKNKPATATESFLLLQKVGIAGGLALDVTGVSYSEFKAQLARYGQLAAAEIAIKTQNLNPDAVYGNYRLYSDLISALTSSVFNRGSHLSFIEAIEEVNPGIDYETIRSISSEWRQKAEEQAIDRVIALYNQGVRPGTPEAGEFYRLYREFSLSIVAYEKNGGGQVFFIRASKGERGLKPGEAQGISNLYYEIMDERGMALEKEDKLYAAYNPTGCQRQP</sequence>
<dbReference type="AlphaFoldDB" id="A0A7T5UIC5"/>
<keyword evidence="1" id="KW-0472">Membrane</keyword>
<evidence type="ECO:0000256" key="1">
    <source>
        <dbReference type="SAM" id="Phobius"/>
    </source>
</evidence>
<dbReference type="EMBL" id="CP066681">
    <property type="protein sequence ID" value="QQG36543.1"/>
    <property type="molecule type" value="Genomic_DNA"/>
</dbReference>
<evidence type="ECO:0000313" key="2">
    <source>
        <dbReference type="EMBL" id="QQG36543.1"/>
    </source>
</evidence>
<organism evidence="2 3">
    <name type="scientific">Micavibrio aeruginosavorus</name>
    <dbReference type="NCBI Taxonomy" id="349221"/>
    <lineage>
        <taxon>Bacteria</taxon>
        <taxon>Pseudomonadati</taxon>
        <taxon>Bdellovibrionota</taxon>
        <taxon>Bdellovibrionia</taxon>
        <taxon>Bdellovibrionales</taxon>
        <taxon>Pseudobdellovibrionaceae</taxon>
        <taxon>Micavibrio</taxon>
    </lineage>
</organism>
<accession>A0A7T5UIC5</accession>
<protein>
    <submittedName>
        <fullName evidence="2">Uncharacterized protein</fullName>
    </submittedName>
</protein>
<proteinExistence type="predicted"/>
<evidence type="ECO:0000313" key="3">
    <source>
        <dbReference type="Proteomes" id="UP000595362"/>
    </source>
</evidence>
<feature type="transmembrane region" description="Helical" evidence="1">
    <location>
        <begin position="12"/>
        <end position="33"/>
    </location>
</feature>
<reference evidence="2 3" key="1">
    <citation type="submission" date="2020-07" db="EMBL/GenBank/DDBJ databases">
        <title>Huge and variable diversity of episymbiotic CPR bacteria and DPANN archaea in groundwater ecosystems.</title>
        <authorList>
            <person name="He C.Y."/>
            <person name="Keren R."/>
            <person name="Whittaker M."/>
            <person name="Farag I.F."/>
            <person name="Doudna J."/>
            <person name="Cate J.H.D."/>
            <person name="Banfield J.F."/>
        </authorList>
    </citation>
    <scope>NUCLEOTIDE SEQUENCE [LARGE SCALE GENOMIC DNA]</scope>
    <source>
        <strain evidence="2">NC_groundwater_70_Ag_B-0.1um_54_66</strain>
    </source>
</reference>
<keyword evidence="1" id="KW-0812">Transmembrane</keyword>
<gene>
    <name evidence="2" type="ORF">HYS17_01765</name>
</gene>